<dbReference type="AlphaFoldDB" id="A0A7X0DQK3"/>
<comment type="caution">
    <text evidence="1">The sequence shown here is derived from an EMBL/GenBank/DDBJ whole genome shotgun (WGS) entry which is preliminary data.</text>
</comment>
<evidence type="ECO:0000313" key="1">
    <source>
        <dbReference type="EMBL" id="MBB6219385.1"/>
    </source>
</evidence>
<accession>A0A7X0DQK3</accession>
<dbReference type="GO" id="GO:0003677">
    <property type="term" value="F:DNA binding"/>
    <property type="evidence" value="ECO:0007669"/>
    <property type="project" value="UniProtKB-KW"/>
</dbReference>
<dbReference type="SUPFAM" id="SSF53850">
    <property type="entry name" value="Periplasmic binding protein-like II"/>
    <property type="match status" value="1"/>
</dbReference>
<proteinExistence type="predicted"/>
<sequence length="72" mass="8111">MRPRSSVERAFVARGELVPLLVDHWVERNHITALWSESRKGNPNVRAFVAFFARTLSRSGAMGGDCGRNLTR</sequence>
<reference evidence="1 2" key="1">
    <citation type="submission" date="2020-08" db="EMBL/GenBank/DDBJ databases">
        <title>Genomic Encyclopedia of Type Strains, Phase IV (KMG-V): Genome sequencing to study the core and pangenomes of soil and plant-associated prokaryotes.</title>
        <authorList>
            <person name="Whitman W."/>
        </authorList>
    </citation>
    <scope>NUCLEOTIDE SEQUENCE [LARGE SCALE GENOMIC DNA]</scope>
    <source>
        <strain evidence="1 2">SEMIA 4011</strain>
    </source>
</reference>
<evidence type="ECO:0000313" key="2">
    <source>
        <dbReference type="Proteomes" id="UP000517187"/>
    </source>
</evidence>
<dbReference type="Gene3D" id="3.40.190.290">
    <property type="match status" value="1"/>
</dbReference>
<dbReference type="RefSeq" id="WP_246809097.1">
    <property type="nucleotide sequence ID" value="NZ_JACIIJ010000001.1"/>
</dbReference>
<protein>
    <submittedName>
        <fullName evidence="1">DNA-binding transcriptional LysR family regulator</fullName>
    </submittedName>
</protein>
<name>A0A7X0DQK3_RHILE</name>
<dbReference type="Proteomes" id="UP000517187">
    <property type="component" value="Unassembled WGS sequence"/>
</dbReference>
<dbReference type="EMBL" id="JACIIJ010000001">
    <property type="protein sequence ID" value="MBB6219385.1"/>
    <property type="molecule type" value="Genomic_DNA"/>
</dbReference>
<gene>
    <name evidence="1" type="ORF">GGE66_000329</name>
</gene>
<keyword evidence="1" id="KW-0238">DNA-binding</keyword>
<organism evidence="1 2">
    <name type="scientific">Rhizobium leguminosarum</name>
    <dbReference type="NCBI Taxonomy" id="384"/>
    <lineage>
        <taxon>Bacteria</taxon>
        <taxon>Pseudomonadati</taxon>
        <taxon>Pseudomonadota</taxon>
        <taxon>Alphaproteobacteria</taxon>
        <taxon>Hyphomicrobiales</taxon>
        <taxon>Rhizobiaceae</taxon>
        <taxon>Rhizobium/Agrobacterium group</taxon>
        <taxon>Rhizobium</taxon>
    </lineage>
</organism>